<dbReference type="PANTHER" id="PTHR35807">
    <property type="entry name" value="TRANSCRIPTIONAL REGULATOR REDD-RELATED"/>
    <property type="match status" value="1"/>
</dbReference>
<keyword evidence="4" id="KW-0805">Transcription regulation</keyword>
<dbReference type="Proteomes" id="UP001164506">
    <property type="component" value="Chromosome"/>
</dbReference>
<dbReference type="SMART" id="SM01043">
    <property type="entry name" value="BTAD"/>
    <property type="match status" value="1"/>
</dbReference>
<dbReference type="SMART" id="SM00862">
    <property type="entry name" value="Trans_reg_C"/>
    <property type="match status" value="1"/>
</dbReference>
<sequence length="996" mass="103792">MGETRETGELRFALLGPLRAWYGEEEIALGRPQQRALLAVLLDAPGRTVAHGVLAEGIWGDGAAPADPRKALQLLVHRLRSAFRPYLAESPIVRVGDGYALRVPDAGTDFAEWRRLLAEAENGTSPHATRELLRAAHRLWDGEPLAGLPGPHAEAVRARLAGERLTAVERRLELDAELDDRPALTAEAAALCLEHPGRPRLVAVLMRALHRAGRTAEALAVYEDARASLPPEPRTAPGGPGTRRGPGAGDAPAPDSPAGLQLRILRGDPTLLGGPAEGPAEAAAPVRPVPEQLPADLADFTGRGPAVDALADRLAGTGGRAVVVSALDGMGGVGKTTLAVHAARRAAGRFPDGQLFADLRGADPTPREPAAVLAEFLRALGTAAEDVPPGTAERSACYRSVLTGRRVLVVLDNAAGPEQIEPLLPGSADCAVLVTSRTRLPGLAGAHHLRVDPLPADEAAELFTRIAGPDRVAAEPGLAEEIVAACGRLPLAVRIAASRLAADPGLTLAALSEGLRDERRLAALDDGERAVEATFALSYHRLTPEEARAFRLLALPDAPDVALPCAAALLGRSGAAADELLEKLVDLNLLHSPGFGRYGYHDLVRAYARARLAEEESGTERSAAAARLLDFCLATARRADTAARSVDPAEQSLLDTPVTGTGRPLATGADAVRWMRDQAPVHAAAVALACADPSLPLAQAAELVDKMGSVLFERTQTTVIAALAARITEAAGARGDLAPEALARYVRGSMLWHVNRYEESRDEITRAVVLCESLAPDAGPAARVWAKALLTLAGNARVNGRHEEAAGHAGRAAEVFRALGAERAEGGALGEFAFNAARGGRLDEARRAAERGARLMSGTGPVSAATGRYYLARVLRLCGDPEGALAAATGAREEFARLQVAVFEAAAGDLAARIHAEAGRATLAAEAAEAVLPLARKTSAALEAALLHTLGSALASLGRPRQARACLGDAAEVYARLGITAEEAAVRALLAALPSP</sequence>
<dbReference type="SUPFAM" id="SSF48452">
    <property type="entry name" value="TPR-like"/>
    <property type="match status" value="3"/>
</dbReference>
<protein>
    <submittedName>
        <fullName evidence="10">AfsR family transcriptional regulator</fullName>
    </submittedName>
</protein>
<dbReference type="PROSITE" id="PS51755">
    <property type="entry name" value="OMPR_PHOB"/>
    <property type="match status" value="1"/>
</dbReference>
<evidence type="ECO:0000256" key="2">
    <source>
        <dbReference type="ARBA" id="ARBA00022737"/>
    </source>
</evidence>
<comment type="similarity">
    <text evidence="1">Belongs to the AfsR/DnrI/RedD regulatory family.</text>
</comment>
<feature type="compositionally biased region" description="Low complexity" evidence="8">
    <location>
        <begin position="273"/>
        <end position="287"/>
    </location>
</feature>
<dbReference type="SUPFAM" id="SSF46894">
    <property type="entry name" value="C-terminal effector domain of the bipartite response regulators"/>
    <property type="match status" value="1"/>
</dbReference>
<name>A0ABY6QVH0_9ACTN</name>
<dbReference type="InterPro" id="IPR011990">
    <property type="entry name" value="TPR-like_helical_dom_sf"/>
</dbReference>
<dbReference type="PANTHER" id="PTHR35807:SF1">
    <property type="entry name" value="TRANSCRIPTIONAL REGULATOR REDD"/>
    <property type="match status" value="1"/>
</dbReference>
<feature type="DNA-binding region" description="OmpR/PhoB-type" evidence="7">
    <location>
        <begin position="2"/>
        <end position="103"/>
    </location>
</feature>
<keyword evidence="5 7" id="KW-0238">DNA-binding</keyword>
<evidence type="ECO:0000256" key="1">
    <source>
        <dbReference type="ARBA" id="ARBA00005820"/>
    </source>
</evidence>
<feature type="region of interest" description="Disordered" evidence="8">
    <location>
        <begin position="268"/>
        <end position="287"/>
    </location>
</feature>
<feature type="region of interest" description="Disordered" evidence="8">
    <location>
        <begin position="225"/>
        <end position="260"/>
    </location>
</feature>
<dbReference type="InterPro" id="IPR005158">
    <property type="entry name" value="BTAD"/>
</dbReference>
<gene>
    <name evidence="10" type="ORF">LDH80_14155</name>
</gene>
<reference evidence="10" key="1">
    <citation type="submission" date="2021-09" db="EMBL/GenBank/DDBJ databases">
        <title>Complete genome sequence and metabolic characterization of Streptomyces tanashiensis DSM 731 the producer of antibacterial Kalafungin and diverse secondary metabolites.</title>
        <authorList>
            <person name="Abbasi M.N."/>
            <person name="Anwar M.N."/>
            <person name="Alam K."/>
            <person name="Shoaib M."/>
            <person name="Lin Z."/>
            <person name="Hayat M."/>
            <person name="Ali M.I."/>
            <person name="Malik H.M.T."/>
            <person name="Ahmed I."/>
            <person name="Li A."/>
            <person name="Hailong Wang H."/>
            <person name="Zhang Y."/>
        </authorList>
    </citation>
    <scope>NUCLEOTIDE SEQUENCE</scope>
    <source>
        <strain evidence="10">Kala</strain>
    </source>
</reference>
<dbReference type="EMBL" id="CP084204">
    <property type="protein sequence ID" value="UZX21793.1"/>
    <property type="molecule type" value="Genomic_DNA"/>
</dbReference>
<dbReference type="Pfam" id="PF03704">
    <property type="entry name" value="BTAD"/>
    <property type="match status" value="1"/>
</dbReference>
<evidence type="ECO:0000256" key="4">
    <source>
        <dbReference type="ARBA" id="ARBA00023015"/>
    </source>
</evidence>
<keyword evidence="11" id="KW-1185">Reference proteome</keyword>
<dbReference type="InterPro" id="IPR001867">
    <property type="entry name" value="OmpR/PhoB-type_DNA-bd"/>
</dbReference>
<evidence type="ECO:0000256" key="3">
    <source>
        <dbReference type="ARBA" id="ARBA00023012"/>
    </source>
</evidence>
<evidence type="ECO:0000256" key="8">
    <source>
        <dbReference type="SAM" id="MobiDB-lite"/>
    </source>
</evidence>
<evidence type="ECO:0000259" key="9">
    <source>
        <dbReference type="PROSITE" id="PS51755"/>
    </source>
</evidence>
<dbReference type="Gene3D" id="3.40.50.300">
    <property type="entry name" value="P-loop containing nucleotide triphosphate hydrolases"/>
    <property type="match status" value="1"/>
</dbReference>
<dbReference type="GeneID" id="95600601"/>
<dbReference type="InterPro" id="IPR002182">
    <property type="entry name" value="NB-ARC"/>
</dbReference>
<keyword evidence="6" id="KW-0804">Transcription</keyword>
<dbReference type="Pfam" id="PF00931">
    <property type="entry name" value="NB-ARC"/>
    <property type="match status" value="1"/>
</dbReference>
<dbReference type="Gene3D" id="1.10.8.430">
    <property type="entry name" value="Helical domain of apoptotic protease-activating factors"/>
    <property type="match status" value="1"/>
</dbReference>
<evidence type="ECO:0000256" key="5">
    <source>
        <dbReference type="ARBA" id="ARBA00023125"/>
    </source>
</evidence>
<organism evidence="10 11">
    <name type="scientific">Streptomyces tanashiensis</name>
    <dbReference type="NCBI Taxonomy" id="67367"/>
    <lineage>
        <taxon>Bacteria</taxon>
        <taxon>Bacillati</taxon>
        <taxon>Actinomycetota</taxon>
        <taxon>Actinomycetes</taxon>
        <taxon>Kitasatosporales</taxon>
        <taxon>Streptomycetaceae</taxon>
        <taxon>Streptomyces</taxon>
    </lineage>
</organism>
<dbReference type="RefSeq" id="WP_267258811.1">
    <property type="nucleotide sequence ID" value="NZ_CP084204.1"/>
</dbReference>
<dbReference type="InterPro" id="IPR051677">
    <property type="entry name" value="AfsR-DnrI-RedD_regulator"/>
</dbReference>
<dbReference type="SUPFAM" id="SSF52540">
    <property type="entry name" value="P-loop containing nucleoside triphosphate hydrolases"/>
    <property type="match status" value="1"/>
</dbReference>
<dbReference type="CDD" id="cd15831">
    <property type="entry name" value="BTAD"/>
    <property type="match status" value="1"/>
</dbReference>
<evidence type="ECO:0000313" key="10">
    <source>
        <dbReference type="EMBL" id="UZX21793.1"/>
    </source>
</evidence>
<evidence type="ECO:0000313" key="11">
    <source>
        <dbReference type="Proteomes" id="UP001164506"/>
    </source>
</evidence>
<dbReference type="InterPro" id="IPR016032">
    <property type="entry name" value="Sig_transdc_resp-reg_C-effctor"/>
</dbReference>
<evidence type="ECO:0000256" key="7">
    <source>
        <dbReference type="PROSITE-ProRule" id="PRU01091"/>
    </source>
</evidence>
<keyword evidence="2" id="KW-0677">Repeat</keyword>
<evidence type="ECO:0000256" key="6">
    <source>
        <dbReference type="ARBA" id="ARBA00023163"/>
    </source>
</evidence>
<dbReference type="InterPro" id="IPR027417">
    <property type="entry name" value="P-loop_NTPase"/>
</dbReference>
<dbReference type="Gene3D" id="1.10.10.10">
    <property type="entry name" value="Winged helix-like DNA-binding domain superfamily/Winged helix DNA-binding domain"/>
    <property type="match status" value="1"/>
</dbReference>
<feature type="compositionally biased region" description="Gly residues" evidence="8">
    <location>
        <begin position="238"/>
        <end position="248"/>
    </location>
</feature>
<dbReference type="InterPro" id="IPR042197">
    <property type="entry name" value="Apaf_helical"/>
</dbReference>
<proteinExistence type="inferred from homology"/>
<feature type="compositionally biased region" description="Low complexity" evidence="8">
    <location>
        <begin position="249"/>
        <end position="259"/>
    </location>
</feature>
<dbReference type="Gene3D" id="1.25.40.10">
    <property type="entry name" value="Tetratricopeptide repeat domain"/>
    <property type="match status" value="2"/>
</dbReference>
<feature type="domain" description="OmpR/PhoB-type" evidence="9">
    <location>
        <begin position="2"/>
        <end position="103"/>
    </location>
</feature>
<keyword evidence="3" id="KW-0902">Two-component regulatory system</keyword>
<dbReference type="InterPro" id="IPR036388">
    <property type="entry name" value="WH-like_DNA-bd_sf"/>
</dbReference>
<dbReference type="PRINTS" id="PR00364">
    <property type="entry name" value="DISEASERSIST"/>
</dbReference>
<accession>A0ABY6QVH0</accession>